<keyword evidence="2" id="KW-1185">Reference proteome</keyword>
<dbReference type="AlphaFoldDB" id="A0A7W2EKX4"/>
<reference evidence="1 2" key="1">
    <citation type="submission" date="2020-07" db="EMBL/GenBank/DDBJ databases">
        <title>Novel species isolated from subtropical streams in China.</title>
        <authorList>
            <person name="Lu H."/>
        </authorList>
    </citation>
    <scope>NUCLEOTIDE SEQUENCE [LARGE SCALE GENOMIC DNA]</scope>
    <source>
        <strain evidence="1 2">FT3S</strain>
    </source>
</reference>
<organism evidence="1 2">
    <name type="scientific">Rugamonas fusca</name>
    <dbReference type="NCBI Taxonomy" id="2758568"/>
    <lineage>
        <taxon>Bacteria</taxon>
        <taxon>Pseudomonadati</taxon>
        <taxon>Pseudomonadota</taxon>
        <taxon>Betaproteobacteria</taxon>
        <taxon>Burkholderiales</taxon>
        <taxon>Oxalobacteraceae</taxon>
        <taxon>Telluria group</taxon>
        <taxon>Rugamonas</taxon>
    </lineage>
</organism>
<accession>A0A7W2EKX4</accession>
<dbReference type="RefSeq" id="WP_182219852.1">
    <property type="nucleotide sequence ID" value="NZ_JACEZS010000020.1"/>
</dbReference>
<dbReference type="EMBL" id="JACEZS010000020">
    <property type="protein sequence ID" value="MBA5607645.1"/>
    <property type="molecule type" value="Genomic_DNA"/>
</dbReference>
<gene>
    <name evidence="1" type="ORF">H3H36_20005</name>
</gene>
<name>A0A7W2EKX4_9BURK</name>
<evidence type="ECO:0000313" key="2">
    <source>
        <dbReference type="Proteomes" id="UP000566711"/>
    </source>
</evidence>
<proteinExistence type="predicted"/>
<protein>
    <submittedName>
        <fullName evidence="1">Uncharacterized protein</fullName>
    </submittedName>
</protein>
<dbReference type="Proteomes" id="UP000566711">
    <property type="component" value="Unassembled WGS sequence"/>
</dbReference>
<sequence>MKLIAEKRSKNDLYDVLRFVRNNGSCTDTLMPRQGILPHDLLHYVVESALPLRHGFLSLVARGADVEQVMASAHAPANDTAELEAVQTEAIVAGLQAQLWQGDFDEEAFLDGAAQACHARDKQPFDFSQFDVRSCLYERALALHRQWSTAPYFSTLSLEFSPRAA</sequence>
<comment type="caution">
    <text evidence="1">The sequence shown here is derived from an EMBL/GenBank/DDBJ whole genome shotgun (WGS) entry which is preliminary data.</text>
</comment>
<evidence type="ECO:0000313" key="1">
    <source>
        <dbReference type="EMBL" id="MBA5607645.1"/>
    </source>
</evidence>